<dbReference type="AlphaFoldDB" id="A0A3B0RET7"/>
<evidence type="ECO:0000313" key="1">
    <source>
        <dbReference type="EMBL" id="VAV87376.1"/>
    </source>
</evidence>
<protein>
    <submittedName>
        <fullName evidence="1">Uncharacterized protein</fullName>
    </submittedName>
</protein>
<gene>
    <name evidence="1" type="ORF">MNBD_ALPHA04-503</name>
</gene>
<name>A0A3B0RET7_9ZZZZ</name>
<organism evidence="1">
    <name type="scientific">hydrothermal vent metagenome</name>
    <dbReference type="NCBI Taxonomy" id="652676"/>
    <lineage>
        <taxon>unclassified sequences</taxon>
        <taxon>metagenomes</taxon>
        <taxon>ecological metagenomes</taxon>
    </lineage>
</organism>
<accession>A0A3B0RET7</accession>
<proteinExistence type="predicted"/>
<dbReference type="EMBL" id="UOEF01000012">
    <property type="protein sequence ID" value="VAV87376.1"/>
    <property type="molecule type" value="Genomic_DNA"/>
</dbReference>
<reference evidence="1" key="1">
    <citation type="submission" date="2018-06" db="EMBL/GenBank/DDBJ databases">
        <authorList>
            <person name="Zhirakovskaya E."/>
        </authorList>
    </citation>
    <scope>NUCLEOTIDE SEQUENCE</scope>
</reference>
<sequence length="31" mass="3514">MGELIHNIEESEKRHGHQASLLRCAILKNVS</sequence>